<evidence type="ECO:0000313" key="2">
    <source>
        <dbReference type="EMBL" id="MQY12638.1"/>
    </source>
</evidence>
<dbReference type="GO" id="GO:0003677">
    <property type="term" value="F:DNA binding"/>
    <property type="evidence" value="ECO:0007669"/>
    <property type="project" value="InterPro"/>
</dbReference>
<dbReference type="PANTHER" id="PTHR30015">
    <property type="entry name" value="MRR RESTRICTION SYSTEM PROTEIN"/>
    <property type="match status" value="1"/>
</dbReference>
<reference evidence="2 3" key="1">
    <citation type="submission" date="2019-10" db="EMBL/GenBank/DDBJ databases">
        <title>Streptomyces smaragdinus sp. nov. and Streptomyces fabii sp. nov., isolated from the gut of fungus growing-termite Macrotermes natalensis.</title>
        <authorList>
            <person name="Schwitalla J."/>
            <person name="Benndorf R."/>
            <person name="Martin K."/>
            <person name="De Beer W."/>
            <person name="Kaster A.-K."/>
            <person name="Vollmers J."/>
            <person name="Poulsen M."/>
            <person name="Beemelmanns C."/>
        </authorList>
    </citation>
    <scope>NUCLEOTIDE SEQUENCE [LARGE SCALE GENOMIC DNA]</scope>
    <source>
        <strain evidence="2 3">RB5</strain>
    </source>
</reference>
<dbReference type="Pfam" id="PF04471">
    <property type="entry name" value="Mrr_cat"/>
    <property type="match status" value="1"/>
</dbReference>
<dbReference type="EMBL" id="WEGJ01000008">
    <property type="protein sequence ID" value="MQY12638.1"/>
    <property type="molecule type" value="Genomic_DNA"/>
</dbReference>
<dbReference type="InterPro" id="IPR007560">
    <property type="entry name" value="Restrct_endonuc_IV_Mrr"/>
</dbReference>
<evidence type="ECO:0000313" key="3">
    <source>
        <dbReference type="Proteomes" id="UP000466345"/>
    </source>
</evidence>
<dbReference type="SUPFAM" id="SSF52980">
    <property type="entry name" value="Restriction endonuclease-like"/>
    <property type="match status" value="1"/>
</dbReference>
<proteinExistence type="predicted"/>
<dbReference type="PANTHER" id="PTHR30015:SF6">
    <property type="entry name" value="SLL1429 PROTEIN"/>
    <property type="match status" value="1"/>
</dbReference>
<feature type="domain" description="Restriction endonuclease type IV Mrr" evidence="1">
    <location>
        <begin position="172"/>
        <end position="282"/>
    </location>
</feature>
<keyword evidence="3" id="KW-1185">Reference proteome</keyword>
<dbReference type="InterPro" id="IPR011335">
    <property type="entry name" value="Restrct_endonuc-II-like"/>
</dbReference>
<name>A0A7K0CGR8_9ACTN</name>
<organism evidence="2 3">
    <name type="scientific">Streptomyces smaragdinus</name>
    <dbReference type="NCBI Taxonomy" id="2585196"/>
    <lineage>
        <taxon>Bacteria</taxon>
        <taxon>Bacillati</taxon>
        <taxon>Actinomycetota</taxon>
        <taxon>Actinomycetes</taxon>
        <taxon>Kitasatosporales</taxon>
        <taxon>Streptomycetaceae</taxon>
        <taxon>Streptomyces</taxon>
    </lineage>
</organism>
<dbReference type="GO" id="GO:0015666">
    <property type="term" value="F:restriction endodeoxyribonuclease activity"/>
    <property type="evidence" value="ECO:0007669"/>
    <property type="project" value="TreeGrafter"/>
</dbReference>
<evidence type="ECO:0000259" key="1">
    <source>
        <dbReference type="Pfam" id="PF04471"/>
    </source>
</evidence>
<dbReference type="InterPro" id="IPR011856">
    <property type="entry name" value="tRNA_endonuc-like_dom_sf"/>
</dbReference>
<protein>
    <recommendedName>
        <fullName evidence="1">Restriction endonuclease type IV Mrr domain-containing protein</fullName>
    </recommendedName>
</protein>
<dbReference type="Proteomes" id="UP000466345">
    <property type="component" value="Unassembled WGS sequence"/>
</dbReference>
<dbReference type="Gene3D" id="3.40.1350.10">
    <property type="match status" value="1"/>
</dbReference>
<dbReference type="AlphaFoldDB" id="A0A7K0CGR8"/>
<dbReference type="RefSeq" id="WP_153452270.1">
    <property type="nucleotide sequence ID" value="NZ_WEGJ01000008.1"/>
</dbReference>
<dbReference type="OrthoDB" id="3527311at2"/>
<sequence>MDHESLLASRALRTEVAGRTEALDKVKALVLLPDGLHVTTKMVADYFGIGLKTLESLVLDHRDELESNGYQVLAGASLTSFKKVCAVSPRVNSIALFTRRTVLNVAMLLRDSVVARHVRTHLLDRAESTPGRPVDNFIHSLAEWIDTRIEDALTHTGRTDREREAAGTLAALDAMTPAEFEQHIARLCRRDGCEQITVTSGHGDRGADIIGYTPSGRRLVVRCEGRTAATTIGSGDVQKFIGTAGLDHRADAALYVATCPFTREALLLSARHEVTAVHRGLLEAWNNGTRLRALG</sequence>
<dbReference type="GO" id="GO:0009307">
    <property type="term" value="P:DNA restriction-modification system"/>
    <property type="evidence" value="ECO:0007669"/>
    <property type="project" value="InterPro"/>
</dbReference>
<accession>A0A7K0CGR8</accession>
<dbReference type="InterPro" id="IPR052906">
    <property type="entry name" value="Type_IV_Methyl-Rstrct_Enzyme"/>
</dbReference>
<comment type="caution">
    <text evidence="2">The sequence shown here is derived from an EMBL/GenBank/DDBJ whole genome shotgun (WGS) entry which is preliminary data.</text>
</comment>
<gene>
    <name evidence="2" type="ORF">SRB5_27740</name>
</gene>